<keyword evidence="3" id="KW-0472">Membrane</keyword>
<dbReference type="PROSITE" id="PS50005">
    <property type="entry name" value="TPR"/>
    <property type="match status" value="1"/>
</dbReference>
<dbReference type="SMART" id="SM00028">
    <property type="entry name" value="TPR"/>
    <property type="match status" value="4"/>
</dbReference>
<feature type="repeat" description="TPR" evidence="1">
    <location>
        <begin position="226"/>
        <end position="259"/>
    </location>
</feature>
<proteinExistence type="predicted"/>
<name>A0ABT0N234_9GAMM</name>
<dbReference type="InterPro" id="IPR011990">
    <property type="entry name" value="TPR-like_helical_dom_sf"/>
</dbReference>
<comment type="caution">
    <text evidence="4">The sequence shown here is derived from an EMBL/GenBank/DDBJ whole genome shotgun (WGS) entry which is preliminary data.</text>
</comment>
<dbReference type="Pfam" id="PF14559">
    <property type="entry name" value="TPR_19"/>
    <property type="match status" value="1"/>
</dbReference>
<evidence type="ECO:0000256" key="1">
    <source>
        <dbReference type="PROSITE-ProRule" id="PRU00339"/>
    </source>
</evidence>
<dbReference type="Pfam" id="PF13432">
    <property type="entry name" value="TPR_16"/>
    <property type="match status" value="1"/>
</dbReference>
<keyword evidence="1" id="KW-0802">TPR repeat</keyword>
<evidence type="ECO:0000256" key="3">
    <source>
        <dbReference type="SAM" id="Phobius"/>
    </source>
</evidence>
<evidence type="ECO:0000256" key="2">
    <source>
        <dbReference type="SAM" id="MobiDB-lite"/>
    </source>
</evidence>
<keyword evidence="5" id="KW-1185">Reference proteome</keyword>
<dbReference type="RefSeq" id="WP_249247028.1">
    <property type="nucleotide sequence ID" value="NZ_JAKIKT010000001.1"/>
</dbReference>
<keyword evidence="3" id="KW-1133">Transmembrane helix</keyword>
<accession>A0ABT0N234</accession>
<evidence type="ECO:0000313" key="5">
    <source>
        <dbReference type="Proteomes" id="UP001202831"/>
    </source>
</evidence>
<evidence type="ECO:0000313" key="4">
    <source>
        <dbReference type="EMBL" id="MCL2912245.1"/>
    </source>
</evidence>
<dbReference type="EMBL" id="JAKIKT010000001">
    <property type="protein sequence ID" value="MCL2912245.1"/>
    <property type="molecule type" value="Genomic_DNA"/>
</dbReference>
<keyword evidence="3" id="KW-0812">Transmembrane</keyword>
<dbReference type="SUPFAM" id="SSF48452">
    <property type="entry name" value="TPR-like"/>
    <property type="match status" value="1"/>
</dbReference>
<sequence>MSVINQMLKDLESRQQQHQVTNLESAAQARLPQQPKSRVWLWVLLLVAIVAGTGVTIYLWLQLQASSPNDQDARQQTQAQTSEPQPVVNNDKPTVTGLAQTDEQALTQVGEGAEQSPQLAAPARDTVQAEPAVASAVLNEAGTETAAAQQSRTSIAAKLPAREEAVADTSVLPKEQPSAEAKVKPEPRVTVSRPVQSAAVNTDRGSDKQAGQMAVTPVPMSPAELAQKRYELGDKAQQNGDFERAKAEYMRALEYNPGLHSAREHLAAIFYGQGELEQAASTLMQGLDAFPEHQNYRLLLARVYQSAGQLQQAYDNALLMQASGVQAIEKWALIGDLAQGLNRNDLSEQAYDRLLALQPGQSRWLMAKAYAVDLQGRYAEAAGVYRNALAAGGLSDSATTFVQQRLEQLGAVE</sequence>
<feature type="transmembrane region" description="Helical" evidence="3">
    <location>
        <begin position="39"/>
        <end position="61"/>
    </location>
</feature>
<reference evidence="4 5" key="1">
    <citation type="submission" date="2022-01" db="EMBL/GenBank/DDBJ databases">
        <title>Whole genome-based taxonomy of the Shewanellaceae.</title>
        <authorList>
            <person name="Martin-Rodriguez A.J."/>
        </authorList>
    </citation>
    <scope>NUCLEOTIDE SEQUENCE [LARGE SCALE GENOMIC DNA]</scope>
    <source>
        <strain evidence="4 5">DSM 21332</strain>
    </source>
</reference>
<feature type="compositionally biased region" description="Polar residues" evidence="2">
    <location>
        <begin position="82"/>
        <end position="94"/>
    </location>
</feature>
<protein>
    <submittedName>
        <fullName evidence="4">Tetratricopeptide repeat protein</fullName>
    </submittedName>
</protein>
<dbReference type="InterPro" id="IPR019734">
    <property type="entry name" value="TPR_rpt"/>
</dbReference>
<gene>
    <name evidence="4" type="ORF">L2725_00365</name>
</gene>
<dbReference type="Gene3D" id="1.25.40.10">
    <property type="entry name" value="Tetratricopeptide repeat domain"/>
    <property type="match status" value="2"/>
</dbReference>
<feature type="region of interest" description="Disordered" evidence="2">
    <location>
        <begin position="167"/>
        <end position="216"/>
    </location>
</feature>
<dbReference type="Proteomes" id="UP001202831">
    <property type="component" value="Unassembled WGS sequence"/>
</dbReference>
<feature type="region of interest" description="Disordered" evidence="2">
    <location>
        <begin position="108"/>
        <end position="127"/>
    </location>
</feature>
<organism evidence="4 5">
    <name type="scientific">Shewanella corallii</name>
    <dbReference type="NCBI Taxonomy" id="560080"/>
    <lineage>
        <taxon>Bacteria</taxon>
        <taxon>Pseudomonadati</taxon>
        <taxon>Pseudomonadota</taxon>
        <taxon>Gammaproteobacteria</taxon>
        <taxon>Alteromonadales</taxon>
        <taxon>Shewanellaceae</taxon>
        <taxon>Shewanella</taxon>
    </lineage>
</organism>
<feature type="region of interest" description="Disordered" evidence="2">
    <location>
        <begin position="71"/>
        <end position="94"/>
    </location>
</feature>